<proteinExistence type="predicted"/>
<sequence>MGKGLLAGIAGGVALLLLLCCIGGFLIARGDDDESSSTTTSSVTSSESTTPSSTTESTTESSTSEPTTESTTESSTSEPSSETTSAGGGASFPDSFDGWTKGQTSDAGGQETAVYTKGGDTISVVISDSVKPADFEAIWDKDEKVGDHHCGTLRSTQQCAGESGGTTYLVTSVSSDSAKEVSAILGKLLDTV</sequence>
<reference evidence="2 3" key="1">
    <citation type="submission" date="2022-09" db="EMBL/GenBank/DDBJ databases">
        <title>Complete genome sequence of Janibacter terrae strain COS04-44, PCL-degrading bacteria isolated from oil spilled coast.</title>
        <authorList>
            <person name="Park H."/>
            <person name="Kim J.Y."/>
            <person name="An S.H."/>
            <person name="Lee C.M."/>
            <person name="Weon H.-Y."/>
        </authorList>
    </citation>
    <scope>NUCLEOTIDE SEQUENCE [LARGE SCALE GENOMIC DNA]</scope>
    <source>
        <strain evidence="2 3">COS04-44</strain>
    </source>
</reference>
<feature type="region of interest" description="Disordered" evidence="1">
    <location>
        <begin position="31"/>
        <end position="110"/>
    </location>
</feature>
<protein>
    <recommendedName>
        <fullName evidence="4">DUF4245 domain-containing protein</fullName>
    </recommendedName>
</protein>
<evidence type="ECO:0008006" key="4">
    <source>
        <dbReference type="Google" id="ProtNLM"/>
    </source>
</evidence>
<accession>A0ABZ2FKI8</accession>
<feature type="compositionally biased region" description="Low complexity" evidence="1">
    <location>
        <begin position="36"/>
        <end position="85"/>
    </location>
</feature>
<dbReference type="RefSeq" id="WP_068424051.1">
    <property type="nucleotide sequence ID" value="NZ_CP104874.1"/>
</dbReference>
<evidence type="ECO:0000313" key="2">
    <source>
        <dbReference type="EMBL" id="WWF06850.1"/>
    </source>
</evidence>
<gene>
    <name evidence="2" type="ORF">N5P18_08270</name>
</gene>
<name>A0ABZ2FKI8_9MICO</name>
<dbReference type="EMBL" id="CP104874">
    <property type="protein sequence ID" value="WWF06850.1"/>
    <property type="molecule type" value="Genomic_DNA"/>
</dbReference>
<evidence type="ECO:0000256" key="1">
    <source>
        <dbReference type="SAM" id="MobiDB-lite"/>
    </source>
</evidence>
<evidence type="ECO:0000313" key="3">
    <source>
        <dbReference type="Proteomes" id="UP001381003"/>
    </source>
</evidence>
<organism evidence="2 3">
    <name type="scientific">Janibacter terrae</name>
    <dbReference type="NCBI Taxonomy" id="103817"/>
    <lineage>
        <taxon>Bacteria</taxon>
        <taxon>Bacillati</taxon>
        <taxon>Actinomycetota</taxon>
        <taxon>Actinomycetes</taxon>
        <taxon>Micrococcales</taxon>
        <taxon>Intrasporangiaceae</taxon>
        <taxon>Janibacter</taxon>
    </lineage>
</organism>
<dbReference type="Proteomes" id="UP001381003">
    <property type="component" value="Chromosome"/>
</dbReference>
<keyword evidence="3" id="KW-1185">Reference proteome</keyword>